<sequence>MSFSGYKNIIEEGDTVILYFNREVAFFVQVKTGDLFSCRFGSYKHEDMIGQLFGLKLTSHTGRGFVYLLHPTPELWTLVVPHRTQIIYTADIAFISTYLDLKPGVKVIESGTGSGSFSHSIARTIGQTGHLYTFEYHLERSELARAEFLLHGLQDSVTVQNRDVCKEGFGLDNEVDAVFLDLPAPWEAVESAKQAIKKNTMGRICTFSPCIEQVQRSCAALAENGFTEISTFECLTRGYESKSVAMPTLDQAIRNLKTKVLKRKADKSQAYGQKRDKDVNGSENESPEEDSLVPVKSVNSLPVSKPVLDLRGHTSYLTFAVLPPVFFEN</sequence>
<gene>
    <name evidence="1" type="primary">TRM61_2</name>
    <name evidence="1" type="ORF">DSO57_1016336</name>
</gene>
<name>A0ACC2UF78_9FUNG</name>
<protein>
    <submittedName>
        <fullName evidence="1">tRNA (Adenine-N(1)-)-methyltransferase catalytic subunit trm61</fullName>
        <ecNumber evidence="1">2.1.1.2</ecNumber>
    </submittedName>
</protein>
<keyword evidence="2" id="KW-1185">Reference proteome</keyword>
<organism evidence="1 2">
    <name type="scientific">Entomophthora muscae</name>
    <dbReference type="NCBI Taxonomy" id="34485"/>
    <lineage>
        <taxon>Eukaryota</taxon>
        <taxon>Fungi</taxon>
        <taxon>Fungi incertae sedis</taxon>
        <taxon>Zoopagomycota</taxon>
        <taxon>Entomophthoromycotina</taxon>
        <taxon>Entomophthoromycetes</taxon>
        <taxon>Entomophthorales</taxon>
        <taxon>Entomophthoraceae</taxon>
        <taxon>Entomophthora</taxon>
    </lineage>
</organism>
<dbReference type="Proteomes" id="UP001165960">
    <property type="component" value="Unassembled WGS sequence"/>
</dbReference>
<accession>A0ACC2UF78</accession>
<proteinExistence type="predicted"/>
<reference evidence="1" key="1">
    <citation type="submission" date="2022-04" db="EMBL/GenBank/DDBJ databases">
        <title>Genome of the entomopathogenic fungus Entomophthora muscae.</title>
        <authorList>
            <person name="Elya C."/>
            <person name="Lovett B.R."/>
            <person name="Lee E."/>
            <person name="Macias A.M."/>
            <person name="Hajek A.E."/>
            <person name="De Bivort B.L."/>
            <person name="Kasson M.T."/>
            <person name="De Fine Licht H.H."/>
            <person name="Stajich J.E."/>
        </authorList>
    </citation>
    <scope>NUCLEOTIDE SEQUENCE</scope>
    <source>
        <strain evidence="1">Berkeley</strain>
    </source>
</reference>
<keyword evidence="1" id="KW-0489">Methyltransferase</keyword>
<keyword evidence="1" id="KW-0808">Transferase</keyword>
<dbReference type="EMBL" id="QTSX02000776">
    <property type="protein sequence ID" value="KAJ9085181.1"/>
    <property type="molecule type" value="Genomic_DNA"/>
</dbReference>
<comment type="caution">
    <text evidence="1">The sequence shown here is derived from an EMBL/GenBank/DDBJ whole genome shotgun (WGS) entry which is preliminary data.</text>
</comment>
<evidence type="ECO:0000313" key="1">
    <source>
        <dbReference type="EMBL" id="KAJ9085181.1"/>
    </source>
</evidence>
<evidence type="ECO:0000313" key="2">
    <source>
        <dbReference type="Proteomes" id="UP001165960"/>
    </source>
</evidence>
<dbReference type="EC" id="2.1.1.2" evidence="1"/>